<evidence type="ECO:0000256" key="2">
    <source>
        <dbReference type="ARBA" id="ARBA00022485"/>
    </source>
</evidence>
<dbReference type="GO" id="GO:0005886">
    <property type="term" value="C:plasma membrane"/>
    <property type="evidence" value="ECO:0007669"/>
    <property type="project" value="TreeGrafter"/>
</dbReference>
<comment type="caution">
    <text evidence="9">The sequence shown here is derived from an EMBL/GenBank/DDBJ whole genome shotgun (WGS) entry which is preliminary data.</text>
</comment>
<feature type="transmembrane region" description="Helical" evidence="7">
    <location>
        <begin position="222"/>
        <end position="239"/>
    </location>
</feature>
<sequence>MSKVGNPHAQDAFEASALRHQLGASRRIIPIVPAGSAAPDGGRQRARLWAQIGFFVLFVLAPVFDLLRYDLVAGHAWFLGMEWRVGLAEYSAGQIGLGQLWLNIGLKIFLPILGAGALLIGVAWKWGRLYCGWLCPHFSVVETINQLMRRATAKPSIWEKRTLPTREPDGRTWRADPRWWFVTVPLAIGFAFVWAVVLLTYLLPPFEVYGNLIAGTPTRNQFIFIAAGTVVLSAEFLFARHLFCRFACAVGLFQSLAWMGNRDAMVVGFERKRGADCNSCYSACDHVCPMRLKPRNIKRMMFTCTQCAQCVSACETTQQDNPNGPLLSWVSGEAARQNEAGLRAGGKTRD</sequence>
<organism evidence="9 10">
    <name type="scientific">Denitromonas iodatirespirans</name>
    <dbReference type="NCBI Taxonomy" id="2795389"/>
    <lineage>
        <taxon>Bacteria</taxon>
        <taxon>Pseudomonadati</taxon>
        <taxon>Pseudomonadota</taxon>
        <taxon>Betaproteobacteria</taxon>
        <taxon>Rhodocyclales</taxon>
        <taxon>Zoogloeaceae</taxon>
        <taxon>Denitromonas</taxon>
    </lineage>
</organism>
<dbReference type="Proteomes" id="UP000694660">
    <property type="component" value="Unassembled WGS sequence"/>
</dbReference>
<reference evidence="10" key="1">
    <citation type="journal article" date="2022" name="ISME J.">
        <title>Genetic and phylogenetic analysis of dissimilatory iodate-reducing bacteria identifies potential niches across the world's oceans.</title>
        <authorList>
            <person name="Reyes-Umana V."/>
            <person name="Henning Z."/>
            <person name="Lee K."/>
            <person name="Barnum T.P."/>
            <person name="Coates J.D."/>
        </authorList>
    </citation>
    <scope>NUCLEOTIDE SEQUENCE [LARGE SCALE GENOMIC DNA]</scope>
    <source>
        <strain evidence="10">IR12</strain>
    </source>
</reference>
<evidence type="ECO:0000256" key="5">
    <source>
        <dbReference type="ARBA" id="ARBA00023004"/>
    </source>
</evidence>
<evidence type="ECO:0000256" key="3">
    <source>
        <dbReference type="ARBA" id="ARBA00022723"/>
    </source>
</evidence>
<dbReference type="RefSeq" id="WP_214361489.1">
    <property type="nucleotide sequence ID" value="NZ_JAEKFT010000010.1"/>
</dbReference>
<gene>
    <name evidence="9" type="ORF">I8J34_11195</name>
</gene>
<dbReference type="InterPro" id="IPR017900">
    <property type="entry name" value="4Fe4S_Fe_S_CS"/>
</dbReference>
<dbReference type="EMBL" id="JAEKFT010000010">
    <property type="protein sequence ID" value="MBT0961736.1"/>
    <property type="molecule type" value="Genomic_DNA"/>
</dbReference>
<dbReference type="PANTHER" id="PTHR30176:SF3">
    <property type="entry name" value="FERREDOXIN-TYPE PROTEIN NAPH"/>
    <property type="match status" value="1"/>
</dbReference>
<dbReference type="SUPFAM" id="SSF54862">
    <property type="entry name" value="4Fe-4S ferredoxins"/>
    <property type="match status" value="1"/>
</dbReference>
<keyword evidence="7" id="KW-0812">Transmembrane</keyword>
<feature type="transmembrane region" description="Helical" evidence="7">
    <location>
        <begin position="48"/>
        <end position="67"/>
    </location>
</feature>
<feature type="domain" description="4Fe-4S ferredoxin-type" evidence="8">
    <location>
        <begin position="112"/>
        <end position="152"/>
    </location>
</feature>
<dbReference type="AlphaFoldDB" id="A0A944HD46"/>
<keyword evidence="7" id="KW-1133">Transmembrane helix</keyword>
<dbReference type="GO" id="GO:0051539">
    <property type="term" value="F:4 iron, 4 sulfur cluster binding"/>
    <property type="evidence" value="ECO:0007669"/>
    <property type="project" value="UniProtKB-KW"/>
</dbReference>
<protein>
    <submittedName>
        <fullName evidence="9">4Fe-4S binding protein</fullName>
    </submittedName>
</protein>
<evidence type="ECO:0000313" key="9">
    <source>
        <dbReference type="EMBL" id="MBT0961736.1"/>
    </source>
</evidence>
<dbReference type="Pfam" id="PF12801">
    <property type="entry name" value="Fer4_5"/>
    <property type="match status" value="2"/>
</dbReference>
<dbReference type="PROSITE" id="PS00198">
    <property type="entry name" value="4FE4S_FER_1"/>
    <property type="match status" value="1"/>
</dbReference>
<dbReference type="InterPro" id="IPR017896">
    <property type="entry name" value="4Fe4S_Fe-S-bd"/>
</dbReference>
<keyword evidence="7" id="KW-0472">Membrane</keyword>
<keyword evidence="5" id="KW-0408">Iron</keyword>
<keyword evidence="6" id="KW-0411">Iron-sulfur</keyword>
<evidence type="ECO:0000313" key="10">
    <source>
        <dbReference type="Proteomes" id="UP000694660"/>
    </source>
</evidence>
<keyword evidence="2" id="KW-0004">4Fe-4S</keyword>
<evidence type="ECO:0000256" key="1">
    <source>
        <dbReference type="ARBA" id="ARBA00022448"/>
    </source>
</evidence>
<keyword evidence="1" id="KW-0813">Transport</keyword>
<keyword evidence="3" id="KW-0479">Metal-binding</keyword>
<evidence type="ECO:0000256" key="7">
    <source>
        <dbReference type="SAM" id="Phobius"/>
    </source>
</evidence>
<feature type="transmembrane region" description="Helical" evidence="7">
    <location>
        <begin position="100"/>
        <end position="124"/>
    </location>
</feature>
<keyword evidence="4" id="KW-0249">Electron transport</keyword>
<feature type="domain" description="4Fe-4S ferredoxin-type" evidence="8">
    <location>
        <begin position="222"/>
        <end position="257"/>
    </location>
</feature>
<proteinExistence type="predicted"/>
<evidence type="ECO:0000256" key="6">
    <source>
        <dbReference type="ARBA" id="ARBA00023014"/>
    </source>
</evidence>
<dbReference type="InterPro" id="IPR051684">
    <property type="entry name" value="Electron_Trans/Redox"/>
</dbReference>
<evidence type="ECO:0000259" key="8">
    <source>
        <dbReference type="Pfam" id="PF12801"/>
    </source>
</evidence>
<evidence type="ECO:0000256" key="4">
    <source>
        <dbReference type="ARBA" id="ARBA00022982"/>
    </source>
</evidence>
<accession>A0A944HD46</accession>
<feature type="transmembrane region" description="Helical" evidence="7">
    <location>
        <begin position="179"/>
        <end position="202"/>
    </location>
</feature>
<dbReference type="PANTHER" id="PTHR30176">
    <property type="entry name" value="FERREDOXIN-TYPE PROTEIN NAPH"/>
    <property type="match status" value="1"/>
</dbReference>
<keyword evidence="10" id="KW-1185">Reference proteome</keyword>
<name>A0A944HD46_DENI1</name>
<dbReference type="GO" id="GO:0046872">
    <property type="term" value="F:metal ion binding"/>
    <property type="evidence" value="ECO:0007669"/>
    <property type="project" value="UniProtKB-KW"/>
</dbReference>